<protein>
    <submittedName>
        <fullName evidence="3">Thioesterase</fullName>
    </submittedName>
</protein>
<evidence type="ECO:0000259" key="2">
    <source>
        <dbReference type="Pfam" id="PF00975"/>
    </source>
</evidence>
<dbReference type="InterPro" id="IPR029058">
    <property type="entry name" value="AB_hydrolase_fold"/>
</dbReference>
<dbReference type="Proteomes" id="UP000634529">
    <property type="component" value="Unassembled WGS sequence"/>
</dbReference>
<dbReference type="InterPro" id="IPR012223">
    <property type="entry name" value="TEII"/>
</dbReference>
<dbReference type="Gene3D" id="3.40.50.1820">
    <property type="entry name" value="alpha/beta hydrolase"/>
    <property type="match status" value="1"/>
</dbReference>
<dbReference type="Pfam" id="PF00975">
    <property type="entry name" value="Thioesterase"/>
    <property type="match status" value="1"/>
</dbReference>
<dbReference type="SUPFAM" id="SSF53474">
    <property type="entry name" value="alpha/beta-Hydrolases"/>
    <property type="match status" value="1"/>
</dbReference>
<gene>
    <name evidence="3" type="ORF">IFO66_08960</name>
</gene>
<proteinExistence type="inferred from homology"/>
<evidence type="ECO:0000256" key="1">
    <source>
        <dbReference type="ARBA" id="ARBA00007169"/>
    </source>
</evidence>
<comment type="similarity">
    <text evidence="1">Belongs to the thioesterase family.</text>
</comment>
<evidence type="ECO:0000313" key="4">
    <source>
        <dbReference type="Proteomes" id="UP000634529"/>
    </source>
</evidence>
<dbReference type="PANTHER" id="PTHR11487:SF0">
    <property type="entry name" value="S-ACYL FATTY ACID SYNTHASE THIOESTERASE, MEDIUM CHAIN"/>
    <property type="match status" value="1"/>
</dbReference>
<dbReference type="PANTHER" id="PTHR11487">
    <property type="entry name" value="THIOESTERASE"/>
    <property type="match status" value="1"/>
</dbReference>
<accession>A0ABR9AXM1</accession>
<organism evidence="3 4">
    <name type="scientific">Paenibacillus arenosi</name>
    <dbReference type="NCBI Taxonomy" id="2774142"/>
    <lineage>
        <taxon>Bacteria</taxon>
        <taxon>Bacillati</taxon>
        <taxon>Bacillota</taxon>
        <taxon>Bacilli</taxon>
        <taxon>Bacillales</taxon>
        <taxon>Paenibacillaceae</taxon>
        <taxon>Paenibacillus</taxon>
    </lineage>
</organism>
<dbReference type="RefSeq" id="WP_192024825.1">
    <property type="nucleotide sequence ID" value="NZ_JACYTN010000004.1"/>
</dbReference>
<feature type="domain" description="Thioesterase" evidence="2">
    <location>
        <begin position="21"/>
        <end position="247"/>
    </location>
</feature>
<keyword evidence="4" id="KW-1185">Reference proteome</keyword>
<sequence length="260" mass="30009">MAHWGNPWLYRTTRKSNAAVRLICFPYAGGSPSLYRSWSDAFDAQVEVVSVHLPGRGARLMEPPITQIDILVKCIAQGMLRVISEMPFAFFGHSMGALIAYELTRHLQEQYGLRPEHLFVSARSSPHTPRREQTERHKLCDQQLKETIKNWNGTPEWVLHNEELMNIALPIIRADLELCETYRYTDKGRLNVPITAFAGTNDPLVSVEEIGQWREVTDSQFDLNLMEGEHFYIHHSMNRLTSFIQQQLQPSYMNEQVVKL</sequence>
<dbReference type="InterPro" id="IPR001031">
    <property type="entry name" value="Thioesterase"/>
</dbReference>
<name>A0ABR9AXM1_9BACL</name>
<reference evidence="3 4" key="1">
    <citation type="submission" date="2020-09" db="EMBL/GenBank/DDBJ databases">
        <title>Paenibacillus sp. CAU 1523 isolated from sand of Haeundae Beach.</title>
        <authorList>
            <person name="Kim W."/>
        </authorList>
    </citation>
    <scope>NUCLEOTIDE SEQUENCE [LARGE SCALE GENOMIC DNA]</scope>
    <source>
        <strain evidence="3 4">CAU 1523</strain>
    </source>
</reference>
<evidence type="ECO:0000313" key="3">
    <source>
        <dbReference type="EMBL" id="MBD8498443.1"/>
    </source>
</evidence>
<dbReference type="EMBL" id="JACYTN010000004">
    <property type="protein sequence ID" value="MBD8498443.1"/>
    <property type="molecule type" value="Genomic_DNA"/>
</dbReference>
<comment type="caution">
    <text evidence="3">The sequence shown here is derived from an EMBL/GenBank/DDBJ whole genome shotgun (WGS) entry which is preliminary data.</text>
</comment>